<protein>
    <submittedName>
        <fullName evidence="2">Uncharacterized protein</fullName>
    </submittedName>
</protein>
<sequence>MFAGELSIRNRVKELLPYAVMEVIDTNLVSNEREKAHIASSNCAVSALQLALDCSHELPEQRIDMKQVVAQLKKIKLKFLNELNEERRIGNSANLKKRGKQKSKVYNPDPSKDIPKIVSKHADPNDFDGQKVSDKAEDSEVSANKVEAEITLKMAKDLGVQFADFDQSMLKQLEILETGAT</sequence>
<organism evidence="2 3">
    <name type="scientific">Hibiscus sabdariffa</name>
    <name type="common">roselle</name>
    <dbReference type="NCBI Taxonomy" id="183260"/>
    <lineage>
        <taxon>Eukaryota</taxon>
        <taxon>Viridiplantae</taxon>
        <taxon>Streptophyta</taxon>
        <taxon>Embryophyta</taxon>
        <taxon>Tracheophyta</taxon>
        <taxon>Spermatophyta</taxon>
        <taxon>Magnoliopsida</taxon>
        <taxon>eudicotyledons</taxon>
        <taxon>Gunneridae</taxon>
        <taxon>Pentapetalae</taxon>
        <taxon>rosids</taxon>
        <taxon>malvids</taxon>
        <taxon>Malvales</taxon>
        <taxon>Malvaceae</taxon>
        <taxon>Malvoideae</taxon>
        <taxon>Hibiscus</taxon>
    </lineage>
</organism>
<evidence type="ECO:0000256" key="1">
    <source>
        <dbReference type="SAM" id="MobiDB-lite"/>
    </source>
</evidence>
<dbReference type="Gene3D" id="1.10.510.10">
    <property type="entry name" value="Transferase(Phosphotransferase) domain 1"/>
    <property type="match status" value="1"/>
</dbReference>
<evidence type="ECO:0000313" key="3">
    <source>
        <dbReference type="Proteomes" id="UP001472677"/>
    </source>
</evidence>
<dbReference type="PANTHER" id="PTHR48055">
    <property type="entry name" value="LEUCINE-RICH REPEAT RECEPTOR PROTEIN KINASE EMS1"/>
    <property type="match status" value="1"/>
</dbReference>
<dbReference type="Proteomes" id="UP001472677">
    <property type="component" value="Unassembled WGS sequence"/>
</dbReference>
<proteinExistence type="predicted"/>
<gene>
    <name evidence="2" type="ORF">V6N12_023445</name>
</gene>
<evidence type="ECO:0000313" key="2">
    <source>
        <dbReference type="EMBL" id="KAK8589036.1"/>
    </source>
</evidence>
<dbReference type="InterPro" id="IPR051564">
    <property type="entry name" value="LRR_receptor-like_kinase"/>
</dbReference>
<name>A0ABR2FYM2_9ROSI</name>
<reference evidence="2 3" key="1">
    <citation type="journal article" date="2024" name="G3 (Bethesda)">
        <title>Genome assembly of Hibiscus sabdariffa L. provides insights into metabolisms of medicinal natural products.</title>
        <authorList>
            <person name="Kim T."/>
        </authorList>
    </citation>
    <scope>NUCLEOTIDE SEQUENCE [LARGE SCALE GENOMIC DNA]</scope>
    <source>
        <strain evidence="2">TK-2024</strain>
        <tissue evidence="2">Old leaves</tissue>
    </source>
</reference>
<accession>A0ABR2FYM2</accession>
<dbReference type="PANTHER" id="PTHR48055:SF36">
    <property type="entry name" value="PROTEIN KINASE, PLANT-TYPE, PUTATIVE-RELATED"/>
    <property type="match status" value="1"/>
</dbReference>
<feature type="region of interest" description="Disordered" evidence="1">
    <location>
        <begin position="91"/>
        <end position="143"/>
    </location>
</feature>
<dbReference type="EMBL" id="JBBPBM010000004">
    <property type="protein sequence ID" value="KAK8589036.1"/>
    <property type="molecule type" value="Genomic_DNA"/>
</dbReference>
<comment type="caution">
    <text evidence="2">The sequence shown here is derived from an EMBL/GenBank/DDBJ whole genome shotgun (WGS) entry which is preliminary data.</text>
</comment>
<keyword evidence="3" id="KW-1185">Reference proteome</keyword>
<feature type="compositionally biased region" description="Basic and acidic residues" evidence="1">
    <location>
        <begin position="110"/>
        <end position="138"/>
    </location>
</feature>